<evidence type="ECO:0000256" key="3">
    <source>
        <dbReference type="ARBA" id="ARBA00022989"/>
    </source>
</evidence>
<reference evidence="8 9" key="1">
    <citation type="submission" date="2015-04" db="EMBL/GenBank/DDBJ databases">
        <authorList>
            <person name="Syromyatnikov M.Y."/>
            <person name="Popov V.N."/>
        </authorList>
    </citation>
    <scope>NUCLEOTIDE SEQUENCE [LARGE SCALE GENOMIC DNA]</scope>
    <source>
        <strain evidence="8 9">CECT 5292</strain>
    </source>
</reference>
<feature type="transmembrane region" description="Helical" evidence="5">
    <location>
        <begin position="240"/>
        <end position="259"/>
    </location>
</feature>
<evidence type="ECO:0000313" key="8">
    <source>
        <dbReference type="EMBL" id="CRK76026.1"/>
    </source>
</evidence>
<dbReference type="InterPro" id="IPR000620">
    <property type="entry name" value="EamA_dom"/>
</dbReference>
<sequence>MRLILLICLTMLAFAANSLLTRAGVVAGADPMQFAVLRVVAGAVTLCGLVALRGRNAGGGFQLFAVQRVFGALALVTYLIGFSLAYRVLDAGLGALILFGVVQMGLFGYALARRQPVSIFRWSGMGLAMVGLAWLVWPVPAAAGETVVRVDLWGGCMMAVAGLAWAAYTVNGQGARDPLGASAGNFAWAAVGMLPVLVLVPSGAMPLIGALSAIASGAIASGLGYALWFKVLPQIQTTTAGIAQLSVPVLALVLGAVLLGEVPDVRAMLAASVVIAGIGVAMIPSRARA</sequence>
<feature type="transmembrane region" description="Helical" evidence="5">
    <location>
        <begin position="119"/>
        <end position="137"/>
    </location>
</feature>
<dbReference type="EMBL" id="CVQV01000011">
    <property type="protein sequence ID" value="CRK76026.1"/>
    <property type="molecule type" value="Genomic_DNA"/>
</dbReference>
<feature type="transmembrane region" description="Helical" evidence="5">
    <location>
        <begin position="152"/>
        <end position="171"/>
    </location>
</feature>
<feature type="transmembrane region" description="Helical" evidence="5">
    <location>
        <begin position="64"/>
        <end position="86"/>
    </location>
</feature>
<feature type="chain" id="PRO_5012204339" evidence="6">
    <location>
        <begin position="16"/>
        <end position="289"/>
    </location>
</feature>
<dbReference type="AlphaFoldDB" id="A0A0U1NMR4"/>
<keyword evidence="2 5" id="KW-0812">Transmembrane</keyword>
<dbReference type="Proteomes" id="UP000048949">
    <property type="component" value="Unassembled WGS sequence"/>
</dbReference>
<evidence type="ECO:0000259" key="7">
    <source>
        <dbReference type="Pfam" id="PF00892"/>
    </source>
</evidence>
<feature type="transmembrane region" description="Helical" evidence="5">
    <location>
        <begin position="33"/>
        <end position="52"/>
    </location>
</feature>
<dbReference type="InterPro" id="IPR037185">
    <property type="entry name" value="EmrE-like"/>
</dbReference>
<organism evidence="8 9">
    <name type="scientific">Nereida ignava</name>
    <dbReference type="NCBI Taxonomy" id="282199"/>
    <lineage>
        <taxon>Bacteria</taxon>
        <taxon>Pseudomonadati</taxon>
        <taxon>Pseudomonadota</taxon>
        <taxon>Alphaproteobacteria</taxon>
        <taxon>Rhodobacterales</taxon>
        <taxon>Roseobacteraceae</taxon>
        <taxon>Nereida</taxon>
    </lineage>
</organism>
<keyword evidence="9" id="KW-1185">Reference proteome</keyword>
<dbReference type="GO" id="GO:0016020">
    <property type="term" value="C:membrane"/>
    <property type="evidence" value="ECO:0007669"/>
    <property type="project" value="UniProtKB-SubCell"/>
</dbReference>
<feature type="domain" description="EamA" evidence="7">
    <location>
        <begin position="153"/>
        <end position="280"/>
    </location>
</feature>
<evidence type="ECO:0000256" key="6">
    <source>
        <dbReference type="SAM" id="SignalP"/>
    </source>
</evidence>
<gene>
    <name evidence="8" type="ORF">NIG5292_02083</name>
</gene>
<dbReference type="Pfam" id="PF00892">
    <property type="entry name" value="EamA"/>
    <property type="match status" value="1"/>
</dbReference>
<accession>A0A0U1NMR4</accession>
<keyword evidence="4 5" id="KW-0472">Membrane</keyword>
<dbReference type="InterPro" id="IPR050638">
    <property type="entry name" value="AA-Vitamin_Transporters"/>
</dbReference>
<evidence type="ECO:0000256" key="5">
    <source>
        <dbReference type="SAM" id="Phobius"/>
    </source>
</evidence>
<protein>
    <submittedName>
        <fullName evidence="8">Carboxylate/amino acid/amine transporter</fullName>
    </submittedName>
</protein>
<feature type="transmembrane region" description="Helical" evidence="5">
    <location>
        <begin position="207"/>
        <end position="228"/>
    </location>
</feature>
<dbReference type="OrthoDB" id="321830at2"/>
<keyword evidence="6" id="KW-0732">Signal</keyword>
<dbReference type="PANTHER" id="PTHR32322:SF9">
    <property type="entry name" value="AMINO-ACID METABOLITE EFFLUX PUMP-RELATED"/>
    <property type="match status" value="1"/>
</dbReference>
<dbReference type="PANTHER" id="PTHR32322">
    <property type="entry name" value="INNER MEMBRANE TRANSPORTER"/>
    <property type="match status" value="1"/>
</dbReference>
<evidence type="ECO:0000256" key="4">
    <source>
        <dbReference type="ARBA" id="ARBA00023136"/>
    </source>
</evidence>
<dbReference type="STRING" id="282199.GCA_001049735_02082"/>
<name>A0A0U1NMR4_9RHOB</name>
<feature type="transmembrane region" description="Helical" evidence="5">
    <location>
        <begin position="183"/>
        <end position="201"/>
    </location>
</feature>
<feature type="signal peptide" evidence="6">
    <location>
        <begin position="1"/>
        <end position="15"/>
    </location>
</feature>
<comment type="subcellular location">
    <subcellularLocation>
        <location evidence="1">Membrane</location>
        <topology evidence="1">Multi-pass membrane protein</topology>
    </subcellularLocation>
</comment>
<evidence type="ECO:0000256" key="1">
    <source>
        <dbReference type="ARBA" id="ARBA00004141"/>
    </source>
</evidence>
<evidence type="ECO:0000313" key="9">
    <source>
        <dbReference type="Proteomes" id="UP000048949"/>
    </source>
</evidence>
<feature type="transmembrane region" description="Helical" evidence="5">
    <location>
        <begin position="92"/>
        <end position="112"/>
    </location>
</feature>
<evidence type="ECO:0000256" key="2">
    <source>
        <dbReference type="ARBA" id="ARBA00022692"/>
    </source>
</evidence>
<dbReference type="RefSeq" id="WP_048599441.1">
    <property type="nucleotide sequence ID" value="NZ_CVPC01000011.1"/>
</dbReference>
<feature type="transmembrane region" description="Helical" evidence="5">
    <location>
        <begin position="265"/>
        <end position="283"/>
    </location>
</feature>
<keyword evidence="3 5" id="KW-1133">Transmembrane helix</keyword>
<proteinExistence type="predicted"/>
<dbReference type="SUPFAM" id="SSF103481">
    <property type="entry name" value="Multidrug resistance efflux transporter EmrE"/>
    <property type="match status" value="1"/>
</dbReference>